<keyword evidence="1" id="KW-0732">Signal</keyword>
<comment type="caution">
    <text evidence="2">The sequence shown here is derived from an EMBL/GenBank/DDBJ whole genome shotgun (WGS) entry which is preliminary data.</text>
</comment>
<evidence type="ECO:0008006" key="4">
    <source>
        <dbReference type="Google" id="ProtNLM"/>
    </source>
</evidence>
<dbReference type="RefSeq" id="WP_206962171.1">
    <property type="nucleotide sequence ID" value="NZ_BAAAJJ010000004.1"/>
</dbReference>
<dbReference type="AlphaFoldDB" id="A0A939F629"/>
<feature type="signal peptide" evidence="1">
    <location>
        <begin position="1"/>
        <end position="30"/>
    </location>
</feature>
<evidence type="ECO:0000313" key="3">
    <source>
        <dbReference type="Proteomes" id="UP000664167"/>
    </source>
</evidence>
<name>A0A939F629_9ACTN</name>
<organism evidence="2 3">
    <name type="scientific">Streptomyces beijiangensis</name>
    <dbReference type="NCBI Taxonomy" id="163361"/>
    <lineage>
        <taxon>Bacteria</taxon>
        <taxon>Bacillati</taxon>
        <taxon>Actinomycetota</taxon>
        <taxon>Actinomycetes</taxon>
        <taxon>Kitasatosporales</taxon>
        <taxon>Streptomycetaceae</taxon>
        <taxon>Streptomyces</taxon>
    </lineage>
</organism>
<evidence type="ECO:0000313" key="2">
    <source>
        <dbReference type="EMBL" id="MBO0512737.1"/>
    </source>
</evidence>
<dbReference type="EMBL" id="JAFLRJ010000115">
    <property type="protein sequence ID" value="MBO0512737.1"/>
    <property type="molecule type" value="Genomic_DNA"/>
</dbReference>
<feature type="chain" id="PRO_5037186659" description="Secreted protein" evidence="1">
    <location>
        <begin position="31"/>
        <end position="310"/>
    </location>
</feature>
<accession>A0A939F629</accession>
<gene>
    <name evidence="2" type="ORF">J0695_13095</name>
</gene>
<sequence length="310" mass="31166">MRPVSTRVRVSALGAFTALSTVMAMGTATAQTQLNGVWGSFTRCPVDHPTMLAADGMTDTALCVSSHSASGVIKLGNTTVPTGASDLQIGVVTHPDGGSTLVSPAGGALVADSATLPGGLLGLMCPSNVPVVSGVCKSITNATLNKVTATIESVNSPSDFQLLAGTTTGEPIVTLPVRIHLQNPLLGDKCYIGSAAKPIVLKPQNVTQPEASTEAFDANGTSNPDGVMGRINLTGANQGDSTFTVPGASGCGAGLLDWAVNLKTGLPAASGKNSVALNGASTYVATINDPSTVAPDQGKALAQYWHSAVK</sequence>
<keyword evidence="3" id="KW-1185">Reference proteome</keyword>
<dbReference type="Proteomes" id="UP000664167">
    <property type="component" value="Unassembled WGS sequence"/>
</dbReference>
<evidence type="ECO:0000256" key="1">
    <source>
        <dbReference type="SAM" id="SignalP"/>
    </source>
</evidence>
<proteinExistence type="predicted"/>
<reference evidence="2" key="1">
    <citation type="submission" date="2021-03" db="EMBL/GenBank/DDBJ databases">
        <title>Streptomyces poriferae sp. nov., a novel marine sponge-derived Actinobacteria species with anti-MRSA activity.</title>
        <authorList>
            <person name="Sandoval-Powers M."/>
            <person name="Kralova S."/>
            <person name="Nguyen G.-S."/>
            <person name="Fawwal D."/>
            <person name="Degnes K."/>
            <person name="Klinkenberg G."/>
            <person name="Sletta H."/>
            <person name="Wentzel A."/>
            <person name="Liles M.R."/>
        </authorList>
    </citation>
    <scope>NUCLEOTIDE SEQUENCE</scope>
    <source>
        <strain evidence="2">DSM 41794</strain>
    </source>
</reference>
<protein>
    <recommendedName>
        <fullName evidence="4">Secreted protein</fullName>
    </recommendedName>
</protein>